<comment type="caution">
    <text evidence="1">The sequence shown here is derived from an EMBL/GenBank/DDBJ whole genome shotgun (WGS) entry which is preliminary data.</text>
</comment>
<evidence type="ECO:0000313" key="2">
    <source>
        <dbReference type="Proteomes" id="UP000789525"/>
    </source>
</evidence>
<evidence type="ECO:0000313" key="1">
    <source>
        <dbReference type="EMBL" id="CAG8766832.1"/>
    </source>
</evidence>
<feature type="non-terminal residue" evidence="1">
    <location>
        <position position="93"/>
    </location>
</feature>
<protein>
    <submittedName>
        <fullName evidence="1">1983_t:CDS:1</fullName>
    </submittedName>
</protein>
<dbReference type="EMBL" id="CAJVPT010062364">
    <property type="protein sequence ID" value="CAG8766832.1"/>
    <property type="molecule type" value="Genomic_DNA"/>
</dbReference>
<keyword evidence="2" id="KW-1185">Reference proteome</keyword>
<sequence>ATRSEATLVKDYSQLTVKKFDLEFSVDPLFKKTSADFDEGGAQGLLLNHLSIDADGKIIFDASDAVLEDSNEEDSNAMDEDIAEQTMDLSKLR</sequence>
<reference evidence="1" key="1">
    <citation type="submission" date="2021-06" db="EMBL/GenBank/DDBJ databases">
        <authorList>
            <person name="Kallberg Y."/>
            <person name="Tangrot J."/>
            <person name="Rosling A."/>
        </authorList>
    </citation>
    <scope>NUCLEOTIDE SEQUENCE</scope>
    <source>
        <strain evidence="1">CL356</strain>
    </source>
</reference>
<gene>
    <name evidence="1" type="ORF">ACOLOM_LOCUS13498</name>
</gene>
<proteinExistence type="predicted"/>
<dbReference type="Proteomes" id="UP000789525">
    <property type="component" value="Unassembled WGS sequence"/>
</dbReference>
<accession>A0ACA9QWI0</accession>
<organism evidence="1 2">
    <name type="scientific">Acaulospora colombiana</name>
    <dbReference type="NCBI Taxonomy" id="27376"/>
    <lineage>
        <taxon>Eukaryota</taxon>
        <taxon>Fungi</taxon>
        <taxon>Fungi incertae sedis</taxon>
        <taxon>Mucoromycota</taxon>
        <taxon>Glomeromycotina</taxon>
        <taxon>Glomeromycetes</taxon>
        <taxon>Diversisporales</taxon>
        <taxon>Acaulosporaceae</taxon>
        <taxon>Acaulospora</taxon>
    </lineage>
</organism>
<feature type="non-terminal residue" evidence="1">
    <location>
        <position position="1"/>
    </location>
</feature>
<name>A0ACA9QWI0_9GLOM</name>